<evidence type="ECO:0000256" key="7">
    <source>
        <dbReference type="ARBA" id="ARBA00023033"/>
    </source>
</evidence>
<evidence type="ECO:0000256" key="3">
    <source>
        <dbReference type="ARBA" id="ARBA00022617"/>
    </source>
</evidence>
<evidence type="ECO:0000256" key="2">
    <source>
        <dbReference type="ARBA" id="ARBA00010617"/>
    </source>
</evidence>
<evidence type="ECO:0000256" key="4">
    <source>
        <dbReference type="ARBA" id="ARBA00022723"/>
    </source>
</evidence>
<dbReference type="PRINTS" id="PR00385">
    <property type="entry name" value="P450"/>
</dbReference>
<evidence type="ECO:0000256" key="6">
    <source>
        <dbReference type="ARBA" id="ARBA00023004"/>
    </source>
</evidence>
<evidence type="ECO:0000256" key="8">
    <source>
        <dbReference type="RuleBase" id="RU000461"/>
    </source>
</evidence>
<dbReference type="PANTHER" id="PTHR24279">
    <property type="entry name" value="CYTOCHROME P450"/>
    <property type="match status" value="1"/>
</dbReference>
<evidence type="ECO:0000313" key="9">
    <source>
        <dbReference type="EMBL" id="WAR22737.1"/>
    </source>
</evidence>
<dbReference type="EMBL" id="CP111024">
    <property type="protein sequence ID" value="WAR22737.1"/>
    <property type="molecule type" value="Genomic_DNA"/>
</dbReference>
<dbReference type="InterPro" id="IPR050479">
    <property type="entry name" value="CYP11_CYP27_families"/>
</dbReference>
<keyword evidence="10" id="KW-1185">Reference proteome</keyword>
<organism evidence="9 10">
    <name type="scientific">Mya arenaria</name>
    <name type="common">Soft-shell clam</name>
    <dbReference type="NCBI Taxonomy" id="6604"/>
    <lineage>
        <taxon>Eukaryota</taxon>
        <taxon>Metazoa</taxon>
        <taxon>Spiralia</taxon>
        <taxon>Lophotrochozoa</taxon>
        <taxon>Mollusca</taxon>
        <taxon>Bivalvia</taxon>
        <taxon>Autobranchia</taxon>
        <taxon>Heteroconchia</taxon>
        <taxon>Euheterodonta</taxon>
        <taxon>Imparidentia</taxon>
        <taxon>Neoheterodontei</taxon>
        <taxon>Myida</taxon>
        <taxon>Myoidea</taxon>
        <taxon>Myidae</taxon>
        <taxon>Mya</taxon>
    </lineage>
</organism>
<dbReference type="PROSITE" id="PS00086">
    <property type="entry name" value="CYTOCHROME_P450"/>
    <property type="match status" value="1"/>
</dbReference>
<proteinExistence type="inferred from homology"/>
<dbReference type="InterPro" id="IPR036396">
    <property type="entry name" value="Cyt_P450_sf"/>
</dbReference>
<accession>A0ABY7FNY9</accession>
<reference evidence="9" key="1">
    <citation type="submission" date="2022-11" db="EMBL/GenBank/DDBJ databases">
        <title>Centuries of genome instability and evolution in soft-shell clam transmissible cancer (bioRxiv).</title>
        <authorList>
            <person name="Hart S.F.M."/>
            <person name="Yonemitsu M.A."/>
            <person name="Giersch R.M."/>
            <person name="Beal B.F."/>
            <person name="Arriagada G."/>
            <person name="Davis B.W."/>
            <person name="Ostrander E.A."/>
            <person name="Goff S.P."/>
            <person name="Metzger M.J."/>
        </authorList>
    </citation>
    <scope>NUCLEOTIDE SEQUENCE</scope>
    <source>
        <strain evidence="9">MELC-2E11</strain>
        <tissue evidence="9">Siphon/mantle</tissue>
    </source>
</reference>
<dbReference type="InterPro" id="IPR017972">
    <property type="entry name" value="Cyt_P450_CS"/>
</dbReference>
<dbReference type="PANTHER" id="PTHR24279:SF120">
    <property type="entry name" value="CYTOCHROME P450"/>
    <property type="match status" value="1"/>
</dbReference>
<keyword evidence="3 8" id="KW-0349">Heme</keyword>
<keyword evidence="5 8" id="KW-0560">Oxidoreductase</keyword>
<comment type="cofactor">
    <cofactor evidence="1">
        <name>heme</name>
        <dbReference type="ChEBI" id="CHEBI:30413"/>
    </cofactor>
</comment>
<protein>
    <submittedName>
        <fullName evidence="9">CP10-like protein</fullName>
    </submittedName>
</protein>
<dbReference type="PRINTS" id="PR00463">
    <property type="entry name" value="EP450I"/>
</dbReference>
<sequence length="587" mass="67540">MVEPVYPQFLTVIRKEQVPFSNTPDIGPFPNTPDIGPFPIELRMAAMKSSSSFLKTIRPSNLLKRVVSTSPTPQTNAEAHAFIMQGDRAATCPFRHTLDVENIWRHNAQTEEITSSSCTTKSFEEIPGPKGLPIVGTLFDYFKKDGLRFNRMHEAYKKRAIEHGPIYKEQIATISTVVISDPEEYSKVIRAEGKYPERREMEPIAHYRRTKNLDLGLVNDQGENWYKLRTVTAPKMLKMKEVQDFCGPMNEVGDDFVTHLAHCRQQNHEVMGLEKELFKWAFESIGTFLFEERIGCFSKPTPGKAQDFIDHLQEYFKYLQPLMFNVPLYKIYPTKLWKKFEYHSDNVFRLGRYFINKKVAELEEQRSSISSESSSTDGEAERVPFLTYMLSQESLTTDDALSTAVDLLAAATETNPEAQQRLYEETRAVLGDSTEINAQNLGKLTYVKAVLKESLRKYPITWATSRITQEDIEVCGHNIPAGTHIQANLYGMFQDEKLFPDNDSFKPERWLRENKMDQTLKSLSSLIWGHGARMCIGRRFAEQEIHIILTKIVQNFRLQYDREPVEATLNTVMTPDRPMVIKFVPRS</sequence>
<gene>
    <name evidence="9" type="ORF">MAR_036406</name>
</gene>
<dbReference type="InterPro" id="IPR001128">
    <property type="entry name" value="Cyt_P450"/>
</dbReference>
<evidence type="ECO:0000256" key="1">
    <source>
        <dbReference type="ARBA" id="ARBA00001971"/>
    </source>
</evidence>
<dbReference type="InterPro" id="IPR002401">
    <property type="entry name" value="Cyt_P450_E_grp-I"/>
</dbReference>
<evidence type="ECO:0000313" key="10">
    <source>
        <dbReference type="Proteomes" id="UP001164746"/>
    </source>
</evidence>
<evidence type="ECO:0000256" key="5">
    <source>
        <dbReference type="ARBA" id="ARBA00023002"/>
    </source>
</evidence>
<dbReference type="SUPFAM" id="SSF48264">
    <property type="entry name" value="Cytochrome P450"/>
    <property type="match status" value="1"/>
</dbReference>
<keyword evidence="4 8" id="KW-0479">Metal-binding</keyword>
<dbReference type="Proteomes" id="UP001164746">
    <property type="component" value="Chromosome 13"/>
</dbReference>
<name>A0ABY7FNY9_MYAAR</name>
<dbReference type="Gene3D" id="1.10.630.10">
    <property type="entry name" value="Cytochrome P450"/>
    <property type="match status" value="1"/>
</dbReference>
<keyword evidence="7 8" id="KW-0503">Monooxygenase</keyword>
<keyword evidence="6 8" id="KW-0408">Iron</keyword>
<dbReference type="CDD" id="cd11054">
    <property type="entry name" value="CYP24A1-like"/>
    <property type="match status" value="1"/>
</dbReference>
<dbReference type="Pfam" id="PF00067">
    <property type="entry name" value="p450"/>
    <property type="match status" value="1"/>
</dbReference>
<comment type="similarity">
    <text evidence="2 8">Belongs to the cytochrome P450 family.</text>
</comment>